<dbReference type="Pfam" id="PF01636">
    <property type="entry name" value="APH"/>
    <property type="match status" value="1"/>
</dbReference>
<dbReference type="InterPro" id="IPR002575">
    <property type="entry name" value="Aminoglycoside_PTrfase"/>
</dbReference>
<protein>
    <submittedName>
        <fullName evidence="3">Ser/Thr protein kinase RdoA (MazF antagonist)</fullName>
    </submittedName>
</protein>
<evidence type="ECO:0000259" key="2">
    <source>
        <dbReference type="Pfam" id="PF01636"/>
    </source>
</evidence>
<dbReference type="Proteomes" id="UP001267290">
    <property type="component" value="Unassembled WGS sequence"/>
</dbReference>
<comment type="caution">
    <text evidence="3">The sequence shown here is derived from an EMBL/GenBank/DDBJ whole genome shotgun (WGS) entry which is preliminary data.</text>
</comment>
<name>A0ABU1NTC7_9BACL</name>
<dbReference type="PANTHER" id="PTHR21064:SF6">
    <property type="entry name" value="AMINOGLYCOSIDE PHOSPHOTRANSFERASE DOMAIN-CONTAINING PROTEIN"/>
    <property type="match status" value="1"/>
</dbReference>
<dbReference type="PANTHER" id="PTHR21064">
    <property type="entry name" value="AMINOGLYCOSIDE PHOSPHOTRANSFERASE DOMAIN-CONTAINING PROTEIN-RELATED"/>
    <property type="match status" value="1"/>
</dbReference>
<keyword evidence="3" id="KW-0418">Kinase</keyword>
<dbReference type="InterPro" id="IPR011009">
    <property type="entry name" value="Kinase-like_dom_sf"/>
</dbReference>
<gene>
    <name evidence="3" type="ORF">J2736_001896</name>
</gene>
<keyword evidence="4" id="KW-1185">Reference proteome</keyword>
<organism evidence="3 4">
    <name type="scientific">Paenibacillus qinlingensis</name>
    <dbReference type="NCBI Taxonomy" id="1837343"/>
    <lineage>
        <taxon>Bacteria</taxon>
        <taxon>Bacillati</taxon>
        <taxon>Bacillota</taxon>
        <taxon>Bacilli</taxon>
        <taxon>Bacillales</taxon>
        <taxon>Paenibacillaceae</taxon>
        <taxon>Paenibacillus</taxon>
    </lineage>
</organism>
<dbReference type="Gene3D" id="3.90.1200.10">
    <property type="match status" value="1"/>
</dbReference>
<reference evidence="3 4" key="1">
    <citation type="submission" date="2023-07" db="EMBL/GenBank/DDBJ databases">
        <title>Sorghum-associated microbial communities from plants grown in Nebraska, USA.</title>
        <authorList>
            <person name="Schachtman D."/>
        </authorList>
    </citation>
    <scope>NUCLEOTIDE SEQUENCE [LARGE SCALE GENOMIC DNA]</scope>
    <source>
        <strain evidence="3 4">CC258</strain>
    </source>
</reference>
<sequence>MDYPFHDLQSICREYDIGDFISAEGKLGGYVNTNIKIRTKKGFFVIRIYREKFDPERIHYAHEIVSILRSFNLPALLPLKNKLGSYFSTYNDYFIEVTPFIDAHHFQWLPKQAYFSGSMLRNMHQTLLTTHKDPPTRESIYHFYNWHVLDDAPKLQLLYNWTPQHMAQIYHINNLIQKHIQHLESFPENLPTTILHGDWNPGNQLYQASGEVCCILDFDSIQRGECVFDVAYALYFFLLKDKGKFLVKPFIQGYGGLSEQEQSVLPSMIAKLGLFFGSFINKGDLAFTKQQKLVEWVLSPEGVKVLQERG</sequence>
<dbReference type="Gene3D" id="3.30.200.20">
    <property type="entry name" value="Phosphorylase Kinase, domain 1"/>
    <property type="match status" value="1"/>
</dbReference>
<comment type="similarity">
    <text evidence="1">Belongs to the pseudomonas-type ThrB family.</text>
</comment>
<dbReference type="SUPFAM" id="SSF56112">
    <property type="entry name" value="Protein kinase-like (PK-like)"/>
    <property type="match status" value="1"/>
</dbReference>
<dbReference type="GO" id="GO:0016301">
    <property type="term" value="F:kinase activity"/>
    <property type="evidence" value="ECO:0007669"/>
    <property type="project" value="UniProtKB-KW"/>
</dbReference>
<dbReference type="RefSeq" id="WP_310225757.1">
    <property type="nucleotide sequence ID" value="NZ_JAVDSB010000002.1"/>
</dbReference>
<keyword evidence="3" id="KW-0808">Transferase</keyword>
<dbReference type="InterPro" id="IPR050249">
    <property type="entry name" value="Pseudomonas-type_ThrB"/>
</dbReference>
<evidence type="ECO:0000313" key="3">
    <source>
        <dbReference type="EMBL" id="MDR6550709.1"/>
    </source>
</evidence>
<evidence type="ECO:0000256" key="1">
    <source>
        <dbReference type="ARBA" id="ARBA00038240"/>
    </source>
</evidence>
<accession>A0ABU1NTC7</accession>
<proteinExistence type="inferred from homology"/>
<feature type="domain" description="Aminoglycoside phosphotransferase" evidence="2">
    <location>
        <begin position="28"/>
        <end position="255"/>
    </location>
</feature>
<dbReference type="EMBL" id="JAVDSB010000002">
    <property type="protein sequence ID" value="MDR6550709.1"/>
    <property type="molecule type" value="Genomic_DNA"/>
</dbReference>
<evidence type="ECO:0000313" key="4">
    <source>
        <dbReference type="Proteomes" id="UP001267290"/>
    </source>
</evidence>